<organism evidence="1 2">
    <name type="scientific">Ahrensia kielensis</name>
    <dbReference type="NCBI Taxonomy" id="76980"/>
    <lineage>
        <taxon>Bacteria</taxon>
        <taxon>Pseudomonadati</taxon>
        <taxon>Pseudomonadota</taxon>
        <taxon>Alphaproteobacteria</taxon>
        <taxon>Hyphomicrobiales</taxon>
        <taxon>Ahrensiaceae</taxon>
        <taxon>Ahrensia</taxon>
    </lineage>
</organism>
<gene>
    <name evidence="1" type="ORF">WNY59_04765</name>
</gene>
<name>A0ABU9T564_9HYPH</name>
<dbReference type="InterPro" id="IPR009702">
    <property type="entry name" value="DUF1284"/>
</dbReference>
<keyword evidence="2" id="KW-1185">Reference proteome</keyword>
<dbReference type="Proteomes" id="UP001477870">
    <property type="component" value="Unassembled WGS sequence"/>
</dbReference>
<dbReference type="RefSeq" id="WP_342847265.1">
    <property type="nucleotide sequence ID" value="NZ_JBBMQO010000002.1"/>
</dbReference>
<dbReference type="Pfam" id="PF06935">
    <property type="entry name" value="DUF1284"/>
    <property type="match status" value="1"/>
</dbReference>
<protein>
    <submittedName>
        <fullName evidence="1">DUF1284 domain-containing protein</fullName>
    </submittedName>
</protein>
<reference evidence="1 2" key="1">
    <citation type="submission" date="2024-03" db="EMBL/GenBank/DDBJ databases">
        <title>Community enrichment and isolation of bacterial strains for fucoidan degradation.</title>
        <authorList>
            <person name="Sichert A."/>
        </authorList>
    </citation>
    <scope>NUCLEOTIDE SEQUENCE [LARGE SCALE GENOMIC DNA]</scope>
    <source>
        <strain evidence="1 2">AS62</strain>
    </source>
</reference>
<dbReference type="EMBL" id="JBBMQO010000002">
    <property type="protein sequence ID" value="MEM5500894.1"/>
    <property type="molecule type" value="Genomic_DNA"/>
</dbReference>
<proteinExistence type="predicted"/>
<evidence type="ECO:0000313" key="2">
    <source>
        <dbReference type="Proteomes" id="UP001477870"/>
    </source>
</evidence>
<sequence>MTVRLRSHHLLCLLTYVGKGYSDAFIENYDTIAERLCDGEDIIIVAGPDDICAPILDDTDAHCWRDSVVLRDKAAATALTAELGTPIEVGATISLEPSALRKMRDGFAKGKIRQACTECEWHDLCTNVAASNYENAKVDR</sequence>
<accession>A0ABU9T564</accession>
<evidence type="ECO:0000313" key="1">
    <source>
        <dbReference type="EMBL" id="MEM5500894.1"/>
    </source>
</evidence>
<comment type="caution">
    <text evidence="1">The sequence shown here is derived from an EMBL/GenBank/DDBJ whole genome shotgun (WGS) entry which is preliminary data.</text>
</comment>